<evidence type="ECO:0000256" key="1">
    <source>
        <dbReference type="ARBA" id="ARBA00001966"/>
    </source>
</evidence>
<keyword evidence="4" id="KW-0235">DNA replication</keyword>
<dbReference type="RefSeq" id="XP_022249830.1">
    <property type="nucleotide sequence ID" value="XM_022394122.1"/>
</dbReference>
<evidence type="ECO:0000256" key="4">
    <source>
        <dbReference type="ARBA" id="ARBA00022705"/>
    </source>
</evidence>
<dbReference type="InterPro" id="IPR058560">
    <property type="entry name" value="DNA_primase_C"/>
</dbReference>
<comment type="cofactor">
    <cofactor evidence="1">
        <name>[4Fe-4S] cluster</name>
        <dbReference type="ChEBI" id="CHEBI:49883"/>
    </cofactor>
</comment>
<evidence type="ECO:0000313" key="9">
    <source>
        <dbReference type="Proteomes" id="UP000694941"/>
    </source>
</evidence>
<evidence type="ECO:0000259" key="8">
    <source>
        <dbReference type="Pfam" id="PF04104"/>
    </source>
</evidence>
<keyword evidence="9" id="KW-1185">Reference proteome</keyword>
<dbReference type="Proteomes" id="UP000694941">
    <property type="component" value="Unplaced"/>
</dbReference>
<organism evidence="9 10">
    <name type="scientific">Limulus polyphemus</name>
    <name type="common">Atlantic horseshoe crab</name>
    <dbReference type="NCBI Taxonomy" id="6850"/>
    <lineage>
        <taxon>Eukaryota</taxon>
        <taxon>Metazoa</taxon>
        <taxon>Ecdysozoa</taxon>
        <taxon>Arthropoda</taxon>
        <taxon>Chelicerata</taxon>
        <taxon>Merostomata</taxon>
        <taxon>Xiphosura</taxon>
        <taxon>Limulidae</taxon>
        <taxon>Limulus</taxon>
    </lineage>
</organism>
<proteinExistence type="predicted"/>
<dbReference type="PANTHER" id="PTHR10537:SF4">
    <property type="entry name" value="DNA PRIMASE LARGE SUBUNIT"/>
    <property type="match status" value="1"/>
</dbReference>
<evidence type="ECO:0000313" key="10">
    <source>
        <dbReference type="RefSeq" id="XP_022249830.1"/>
    </source>
</evidence>
<dbReference type="PANTHER" id="PTHR10537">
    <property type="entry name" value="DNA PRIMASE LARGE SUBUNIT"/>
    <property type="match status" value="1"/>
</dbReference>
<keyword evidence="5" id="KW-0479">Metal-binding</keyword>
<name>A0ABM1T1S4_LIMPO</name>
<accession>A0ABM1T1S4</accession>
<dbReference type="GeneID" id="106466158"/>
<keyword evidence="2" id="KW-0004">4Fe-4S</keyword>
<dbReference type="Pfam" id="PF04104">
    <property type="entry name" value="DNA_primase_lrg"/>
    <property type="match status" value="1"/>
</dbReference>
<dbReference type="Pfam" id="PF26466">
    <property type="entry name" value="DNA_primase_lrg_N"/>
    <property type="match status" value="1"/>
</dbReference>
<sequence>MDVIKLMKMTFYIKPPRGSIPLEQFQELGRKRLQFLQKLVSTGGSFDRIKSLVEEASVVEDSDCFIDGTMKDRISHFVLRLASVNNRAMHSFLIQAESLLFSFRVSCHTLDEKQRMLQDLYRHTTTTLSERFLTSDLNNVLATIRSVLKQYRKERHKNLLDLVFQVPFYCALDFVRNREVELQNGVAYLQWSQFDKLLVSFFEMTITSGFEQMASSACLFHLQEDLRLKRVCRRLQNIFLQNSYKKEYPLAGPRSPLTQSNIDDLSHYFPLCMNHLHSLLRRHHRLRHTGRIQYTLYLKEIGLPVEEAIKFWEKEYSQPPTCGHSSSLSRTGCSHEWSKDHRRYVYNVRHLYGCEGGRKDYSAHCCGALQTRLVATSDDGGCPFAGFDKSYLRSILLQRGLKEQDVGEIESLVAKEDFRGACIKYFWSQVERYNKKEKERPCPMLLD</sequence>
<keyword evidence="7" id="KW-0411">Iron-sulfur</keyword>
<gene>
    <name evidence="10" type="primary">LOC106466158</name>
</gene>
<keyword evidence="3" id="KW-0639">Primosome</keyword>
<evidence type="ECO:0000256" key="5">
    <source>
        <dbReference type="ARBA" id="ARBA00022723"/>
    </source>
</evidence>
<dbReference type="Gene3D" id="1.20.930.80">
    <property type="match status" value="1"/>
</dbReference>
<evidence type="ECO:0000256" key="7">
    <source>
        <dbReference type="ARBA" id="ARBA00023014"/>
    </source>
</evidence>
<evidence type="ECO:0000256" key="2">
    <source>
        <dbReference type="ARBA" id="ARBA00022485"/>
    </source>
</evidence>
<feature type="domain" description="DNA primase large subunit C-terminal" evidence="8">
    <location>
        <begin position="267"/>
        <end position="432"/>
    </location>
</feature>
<protein>
    <submittedName>
        <fullName evidence="10">DNA primase large subunit-like isoform X1</fullName>
    </submittedName>
</protein>
<keyword evidence="6" id="KW-0408">Iron</keyword>
<evidence type="ECO:0000256" key="3">
    <source>
        <dbReference type="ARBA" id="ARBA00022515"/>
    </source>
</evidence>
<reference evidence="10" key="1">
    <citation type="submission" date="2025-08" db="UniProtKB">
        <authorList>
            <consortium name="RefSeq"/>
        </authorList>
    </citation>
    <scope>IDENTIFICATION</scope>
    <source>
        <tissue evidence="10">Muscle</tissue>
    </source>
</reference>
<dbReference type="InterPro" id="IPR007238">
    <property type="entry name" value="DNA_primase_lsu_euk/arc"/>
</dbReference>
<evidence type="ECO:0000256" key="6">
    <source>
        <dbReference type="ARBA" id="ARBA00023004"/>
    </source>
</evidence>